<dbReference type="Pfam" id="PF00941">
    <property type="entry name" value="FAD_binding_5"/>
    <property type="match status" value="1"/>
</dbReference>
<gene>
    <name evidence="3" type="ORF">LGH74_07625</name>
</gene>
<keyword evidence="4" id="KW-1185">Reference proteome</keyword>
<dbReference type="RefSeq" id="WP_226174127.1">
    <property type="nucleotide sequence ID" value="NZ_JAJADR010000002.1"/>
</dbReference>
<dbReference type="SUPFAM" id="SSF56176">
    <property type="entry name" value="FAD-binding/transporter-associated domain-like"/>
    <property type="match status" value="1"/>
</dbReference>
<dbReference type="Gene3D" id="3.30.465.10">
    <property type="match status" value="2"/>
</dbReference>
<dbReference type="InterPro" id="IPR005107">
    <property type="entry name" value="CO_DH_flav_C"/>
</dbReference>
<dbReference type="InterPro" id="IPR036318">
    <property type="entry name" value="FAD-bd_PCMH-like_sf"/>
</dbReference>
<dbReference type="Gene3D" id="3.30.390.50">
    <property type="entry name" value="CO dehydrogenase flavoprotein, C-terminal domain"/>
    <property type="match status" value="1"/>
</dbReference>
<dbReference type="SUPFAM" id="SSF55447">
    <property type="entry name" value="CO dehydrogenase flavoprotein C-terminal domain-like"/>
    <property type="match status" value="1"/>
</dbReference>
<dbReference type="InterPro" id="IPR016169">
    <property type="entry name" value="FAD-bd_PCMH_sub2"/>
</dbReference>
<evidence type="ECO:0000256" key="1">
    <source>
        <dbReference type="ARBA" id="ARBA00022827"/>
    </source>
</evidence>
<dbReference type="EMBL" id="JAJADR010000002">
    <property type="protein sequence ID" value="MCB2407841.1"/>
    <property type="molecule type" value="Genomic_DNA"/>
</dbReference>
<dbReference type="SMART" id="SM01092">
    <property type="entry name" value="CO_deh_flav_C"/>
    <property type="match status" value="1"/>
</dbReference>
<dbReference type="InterPro" id="IPR016166">
    <property type="entry name" value="FAD-bd_PCMH"/>
</dbReference>
<reference evidence="3" key="1">
    <citation type="submission" date="2021-10" db="EMBL/GenBank/DDBJ databases">
        <authorList>
            <person name="Dean J.D."/>
            <person name="Kim M.K."/>
            <person name="Newey C.N."/>
            <person name="Stoker T.S."/>
            <person name="Thompson D.W."/>
            <person name="Grose J.H."/>
        </authorList>
    </citation>
    <scope>NUCLEOTIDE SEQUENCE</scope>
    <source>
        <strain evidence="3">BT178</strain>
    </source>
</reference>
<dbReference type="Proteomes" id="UP001165296">
    <property type="component" value="Unassembled WGS sequence"/>
</dbReference>
<dbReference type="InterPro" id="IPR016167">
    <property type="entry name" value="FAD-bd_PCMH_sub1"/>
</dbReference>
<organism evidence="3 4">
    <name type="scientific">Hymenobacter lucidus</name>
    <dbReference type="NCBI Taxonomy" id="2880930"/>
    <lineage>
        <taxon>Bacteria</taxon>
        <taxon>Pseudomonadati</taxon>
        <taxon>Bacteroidota</taxon>
        <taxon>Cytophagia</taxon>
        <taxon>Cytophagales</taxon>
        <taxon>Hymenobacteraceae</taxon>
        <taxon>Hymenobacter</taxon>
    </lineage>
</organism>
<dbReference type="PANTHER" id="PTHR42659:SF1">
    <property type="entry name" value="OXIDOREDUCTASE"/>
    <property type="match status" value="1"/>
</dbReference>
<sequence>MRKTRRRNIKITISLAHYFTTDKMNNFSYTQAATAKEATGIRKDKADAAYIAGGTTLLDLMKAHLEEHSQLVDINALPFRGIEQTKDGLRIGAMERMSDVGENALVLQQYPAVSESLLLAASPQLRNMASIGGNMLQRTRCGYFRDAAFPCNKRVPGSGCPAIAGDNHNLAILGTSDACIATAYPGDLSVALAAFDAVLTLENAKGKQRRVPVTEFYLLPGKTPQKETVLEPGELIVAVTIPAAPHAQRSTYLKVRERSSYAYALASAAVGLDVQAGTIRSARVALGGVGAQPWRSSEAEKVLTGAPATEATFRAAAAAALRGAQPYKENAFKVELAQNTLVQALLKVAG</sequence>
<dbReference type="Gene3D" id="3.30.43.10">
    <property type="entry name" value="Uridine Diphospho-n-acetylenolpyruvylglucosamine Reductase, domain 2"/>
    <property type="match status" value="1"/>
</dbReference>
<dbReference type="InterPro" id="IPR036683">
    <property type="entry name" value="CO_DH_flav_C_dom_sf"/>
</dbReference>
<evidence type="ECO:0000313" key="3">
    <source>
        <dbReference type="EMBL" id="MCB2407841.1"/>
    </source>
</evidence>
<keyword evidence="1" id="KW-0274">FAD</keyword>
<dbReference type="InterPro" id="IPR051312">
    <property type="entry name" value="Diverse_Substr_Oxidored"/>
</dbReference>
<evidence type="ECO:0000259" key="2">
    <source>
        <dbReference type="PROSITE" id="PS51387"/>
    </source>
</evidence>
<protein>
    <submittedName>
        <fullName evidence="3">Xanthine dehydrogenase family protein subunit M</fullName>
    </submittedName>
</protein>
<dbReference type="InterPro" id="IPR002346">
    <property type="entry name" value="Mopterin_DH_FAD-bd"/>
</dbReference>
<dbReference type="Pfam" id="PF03450">
    <property type="entry name" value="CO_deh_flav_C"/>
    <property type="match status" value="1"/>
</dbReference>
<dbReference type="PANTHER" id="PTHR42659">
    <property type="entry name" value="XANTHINE DEHYDROGENASE SUBUNIT C-RELATED"/>
    <property type="match status" value="1"/>
</dbReference>
<name>A0ABS8ASZ9_9BACT</name>
<keyword evidence="1" id="KW-0285">Flavoprotein</keyword>
<comment type="caution">
    <text evidence="3">The sequence shown here is derived from an EMBL/GenBank/DDBJ whole genome shotgun (WGS) entry which is preliminary data.</text>
</comment>
<proteinExistence type="predicted"/>
<evidence type="ECO:0000313" key="4">
    <source>
        <dbReference type="Proteomes" id="UP001165296"/>
    </source>
</evidence>
<dbReference type="PROSITE" id="PS51387">
    <property type="entry name" value="FAD_PCMH"/>
    <property type="match status" value="1"/>
</dbReference>
<feature type="domain" description="FAD-binding PCMH-type" evidence="2">
    <location>
        <begin position="22"/>
        <end position="246"/>
    </location>
</feature>
<accession>A0ABS8ASZ9</accession>